<dbReference type="InterPro" id="IPR009078">
    <property type="entry name" value="Ferritin-like_SF"/>
</dbReference>
<dbReference type="PANTHER" id="PTHR30565:SF9">
    <property type="entry name" value="PROTEIN YCIF"/>
    <property type="match status" value="1"/>
</dbReference>
<dbReference type="Pfam" id="PF05974">
    <property type="entry name" value="DUF892"/>
    <property type="match status" value="1"/>
</dbReference>
<protein>
    <submittedName>
        <fullName evidence="1">Ferritin-like domain-containing protein</fullName>
    </submittedName>
</protein>
<sequence length="180" mass="19670">MQVSTAFTSFSFDTVMFDHVKTFADLFELKLQGLYDAEKQLVKALPKLAEAATDPQLRMSLEKHLRETKGQVARLEQVAASLHLDLDGPSCKAMEGLLEEADLLLSLNTSDEVMDAAIISAAQGVEHYEIAQYGTVVHFAKRLGYAPEALLLSSSLAEEKNADETLNQLAINSVDEKALG</sequence>
<dbReference type="PANTHER" id="PTHR30565">
    <property type="entry name" value="PROTEIN YCIF"/>
    <property type="match status" value="1"/>
</dbReference>
<dbReference type="Proteomes" id="UP001597197">
    <property type="component" value="Unassembled WGS sequence"/>
</dbReference>
<dbReference type="InterPro" id="IPR047114">
    <property type="entry name" value="YciF"/>
</dbReference>
<dbReference type="RefSeq" id="WP_382313844.1">
    <property type="nucleotide sequence ID" value="NZ_JBHUFD010000005.1"/>
</dbReference>
<organism evidence="1 2">
    <name type="scientific">Hymenobacter bucti</name>
    <dbReference type="NCBI Taxonomy" id="1844114"/>
    <lineage>
        <taxon>Bacteria</taxon>
        <taxon>Pseudomonadati</taxon>
        <taxon>Bacteroidota</taxon>
        <taxon>Cytophagia</taxon>
        <taxon>Cytophagales</taxon>
        <taxon>Hymenobacteraceae</taxon>
        <taxon>Hymenobacter</taxon>
    </lineage>
</organism>
<reference evidence="2" key="1">
    <citation type="journal article" date="2019" name="Int. J. Syst. Evol. Microbiol.">
        <title>The Global Catalogue of Microorganisms (GCM) 10K type strain sequencing project: providing services to taxonomists for standard genome sequencing and annotation.</title>
        <authorList>
            <consortium name="The Broad Institute Genomics Platform"/>
            <consortium name="The Broad Institute Genome Sequencing Center for Infectious Disease"/>
            <person name="Wu L."/>
            <person name="Ma J."/>
        </authorList>
    </citation>
    <scope>NUCLEOTIDE SEQUENCE [LARGE SCALE GENOMIC DNA]</scope>
    <source>
        <strain evidence="2">CGMCC 1.15795</strain>
    </source>
</reference>
<name>A0ABW4QUV5_9BACT</name>
<keyword evidence="2" id="KW-1185">Reference proteome</keyword>
<evidence type="ECO:0000313" key="2">
    <source>
        <dbReference type="Proteomes" id="UP001597197"/>
    </source>
</evidence>
<dbReference type="Gene3D" id="1.20.1260.10">
    <property type="match status" value="1"/>
</dbReference>
<dbReference type="CDD" id="cd07909">
    <property type="entry name" value="YciF"/>
    <property type="match status" value="1"/>
</dbReference>
<comment type="caution">
    <text evidence="1">The sequence shown here is derived from an EMBL/GenBank/DDBJ whole genome shotgun (WGS) entry which is preliminary data.</text>
</comment>
<dbReference type="EMBL" id="JBHUFD010000005">
    <property type="protein sequence ID" value="MFD1873222.1"/>
    <property type="molecule type" value="Genomic_DNA"/>
</dbReference>
<gene>
    <name evidence="1" type="ORF">ACFSDX_12335</name>
</gene>
<dbReference type="InterPro" id="IPR012347">
    <property type="entry name" value="Ferritin-like"/>
</dbReference>
<evidence type="ECO:0000313" key="1">
    <source>
        <dbReference type="EMBL" id="MFD1873222.1"/>
    </source>
</evidence>
<proteinExistence type="predicted"/>
<dbReference type="SUPFAM" id="SSF47240">
    <property type="entry name" value="Ferritin-like"/>
    <property type="match status" value="1"/>
</dbReference>
<dbReference type="InterPro" id="IPR010287">
    <property type="entry name" value="DUF892_YciF-like"/>
</dbReference>
<accession>A0ABW4QUV5</accession>